<sequence>MSTSNPDTLLIVNLLRLASPWICSSANKCSGSPNVNMLEQKRLTYIHPTPADQTANPKKLHFPSMCPRIAFITPTEEDLKSWKIWNVVGCSLTNI</sequence>
<protein>
    <submittedName>
        <fullName evidence="2">Uncharacterized protein</fullName>
    </submittedName>
</protein>
<keyword evidence="1" id="KW-0732">Signal</keyword>
<gene>
    <name evidence="2" type="ORF">PSTT_11860</name>
</gene>
<evidence type="ECO:0000256" key="1">
    <source>
        <dbReference type="SAM" id="SignalP"/>
    </source>
</evidence>
<comment type="caution">
    <text evidence="2">The sequence shown here is derived from an EMBL/GenBank/DDBJ whole genome shotgun (WGS) entry which is preliminary data.</text>
</comment>
<reference evidence="2" key="1">
    <citation type="submission" date="2017-12" db="EMBL/GenBank/DDBJ databases">
        <title>Gene loss provides genomic basis for host adaptation in cereal stripe rust fungi.</title>
        <authorList>
            <person name="Xia C."/>
        </authorList>
    </citation>
    <scope>NUCLEOTIDE SEQUENCE [LARGE SCALE GENOMIC DNA]</scope>
    <source>
        <strain evidence="2">93-210</strain>
    </source>
</reference>
<proteinExistence type="predicted"/>
<name>A0A2S4UYG2_9BASI</name>
<accession>A0A2S4UYG2</accession>
<dbReference type="AlphaFoldDB" id="A0A2S4UYG2"/>
<dbReference type="EMBL" id="PKSL01000144">
    <property type="protein sequence ID" value="POW02304.1"/>
    <property type="molecule type" value="Genomic_DNA"/>
</dbReference>
<evidence type="ECO:0000313" key="3">
    <source>
        <dbReference type="Proteomes" id="UP000239156"/>
    </source>
</evidence>
<keyword evidence="3" id="KW-1185">Reference proteome</keyword>
<dbReference type="Proteomes" id="UP000239156">
    <property type="component" value="Unassembled WGS sequence"/>
</dbReference>
<feature type="signal peptide" evidence="1">
    <location>
        <begin position="1"/>
        <end position="25"/>
    </location>
</feature>
<organism evidence="2 3">
    <name type="scientific">Puccinia striiformis</name>
    <dbReference type="NCBI Taxonomy" id="27350"/>
    <lineage>
        <taxon>Eukaryota</taxon>
        <taxon>Fungi</taxon>
        <taxon>Dikarya</taxon>
        <taxon>Basidiomycota</taxon>
        <taxon>Pucciniomycotina</taxon>
        <taxon>Pucciniomycetes</taxon>
        <taxon>Pucciniales</taxon>
        <taxon>Pucciniaceae</taxon>
        <taxon>Puccinia</taxon>
    </lineage>
</organism>
<feature type="chain" id="PRO_5015547892" evidence="1">
    <location>
        <begin position="26"/>
        <end position="95"/>
    </location>
</feature>
<dbReference type="VEuPathDB" id="FungiDB:PSTT_11860"/>
<evidence type="ECO:0000313" key="2">
    <source>
        <dbReference type="EMBL" id="POW02304.1"/>
    </source>
</evidence>